<evidence type="ECO:0000256" key="2">
    <source>
        <dbReference type="ARBA" id="ARBA00012052"/>
    </source>
</evidence>
<dbReference type="InterPro" id="IPR036554">
    <property type="entry name" value="GHMP_kinase_C_sf"/>
</dbReference>
<dbReference type="Pfam" id="PF08544">
    <property type="entry name" value="GHMP_kinases_C"/>
    <property type="match status" value="1"/>
</dbReference>
<feature type="binding site" evidence="9">
    <location>
        <begin position="117"/>
        <end position="127"/>
    </location>
    <ligand>
        <name>ATP</name>
        <dbReference type="ChEBI" id="CHEBI:30616"/>
    </ligand>
</feature>
<dbReference type="Pfam" id="PF00288">
    <property type="entry name" value="GHMP_kinases_N"/>
    <property type="match status" value="1"/>
</dbReference>
<reference evidence="12" key="2">
    <citation type="journal article" date="2021" name="PeerJ">
        <title>Extensive microbial diversity within the chicken gut microbiome revealed by metagenomics and culture.</title>
        <authorList>
            <person name="Gilroy R."/>
            <person name="Ravi A."/>
            <person name="Getino M."/>
            <person name="Pursley I."/>
            <person name="Horton D.L."/>
            <person name="Alikhan N.F."/>
            <person name="Baker D."/>
            <person name="Gharbi K."/>
            <person name="Hall N."/>
            <person name="Watson M."/>
            <person name="Adriaenssens E.M."/>
            <person name="Foster-Nyarko E."/>
            <person name="Jarju S."/>
            <person name="Secka A."/>
            <person name="Antonio M."/>
            <person name="Oren A."/>
            <person name="Chaudhuri R.R."/>
            <person name="La Ragione R."/>
            <person name="Hildebrand F."/>
            <person name="Pallen M.J."/>
        </authorList>
    </citation>
    <scope>NUCLEOTIDE SEQUENCE</scope>
    <source>
        <strain evidence="12">CHK157-1446</strain>
    </source>
</reference>
<feature type="active site" evidence="9">
    <location>
        <position position="159"/>
    </location>
</feature>
<dbReference type="HAMAP" id="MF_00061">
    <property type="entry name" value="IspE"/>
    <property type="match status" value="1"/>
</dbReference>
<evidence type="ECO:0000259" key="10">
    <source>
        <dbReference type="Pfam" id="PF00288"/>
    </source>
</evidence>
<keyword evidence="4 9" id="KW-0808">Transferase</keyword>
<dbReference type="Gene3D" id="3.30.70.890">
    <property type="entry name" value="GHMP kinase, C-terminal domain"/>
    <property type="match status" value="1"/>
</dbReference>
<comment type="caution">
    <text evidence="12">The sequence shown here is derived from an EMBL/GenBank/DDBJ whole genome shotgun (WGS) entry which is preliminary data.</text>
</comment>
<dbReference type="AlphaFoldDB" id="A0A9D1EP21"/>
<dbReference type="GO" id="GO:0019288">
    <property type="term" value="P:isopentenyl diphosphate biosynthetic process, methylerythritol 4-phosphate pathway"/>
    <property type="evidence" value="ECO:0007669"/>
    <property type="project" value="UniProtKB-UniRule"/>
</dbReference>
<dbReference type="Gene3D" id="3.30.230.10">
    <property type="match status" value="1"/>
</dbReference>
<organism evidence="12 13">
    <name type="scientific">Candidatus Faeciplasma gallinarum</name>
    <dbReference type="NCBI Taxonomy" id="2840799"/>
    <lineage>
        <taxon>Bacteria</taxon>
        <taxon>Bacillati</taxon>
        <taxon>Bacillota</taxon>
        <taxon>Clostridia</taxon>
        <taxon>Eubacteriales</taxon>
        <taxon>Oscillospiraceae</taxon>
        <taxon>Oscillospiraceae incertae sedis</taxon>
        <taxon>Candidatus Faeciplasma</taxon>
    </lineage>
</organism>
<dbReference type="InterPro" id="IPR013750">
    <property type="entry name" value="GHMP_kinase_C_dom"/>
</dbReference>
<dbReference type="GO" id="GO:0005524">
    <property type="term" value="F:ATP binding"/>
    <property type="evidence" value="ECO:0007669"/>
    <property type="project" value="UniProtKB-UniRule"/>
</dbReference>
<dbReference type="InterPro" id="IPR020568">
    <property type="entry name" value="Ribosomal_Su5_D2-typ_SF"/>
</dbReference>
<keyword evidence="9" id="KW-0414">Isoprene biosynthesis</keyword>
<comment type="function">
    <text evidence="9">Catalyzes the phosphorylation of the position 2 hydroxy group of 4-diphosphocytidyl-2C-methyl-D-erythritol.</text>
</comment>
<evidence type="ECO:0000256" key="4">
    <source>
        <dbReference type="ARBA" id="ARBA00022679"/>
    </source>
</evidence>
<name>A0A9D1EP21_9FIRM</name>
<feature type="active site" evidence="9">
    <location>
        <position position="15"/>
    </location>
</feature>
<proteinExistence type="inferred from homology"/>
<keyword evidence="6 9" id="KW-0418">Kinase</keyword>
<evidence type="ECO:0000256" key="9">
    <source>
        <dbReference type="HAMAP-Rule" id="MF_00061"/>
    </source>
</evidence>
<evidence type="ECO:0000259" key="11">
    <source>
        <dbReference type="Pfam" id="PF08544"/>
    </source>
</evidence>
<evidence type="ECO:0000256" key="8">
    <source>
        <dbReference type="ARBA" id="ARBA00032554"/>
    </source>
</evidence>
<dbReference type="GO" id="GO:0016114">
    <property type="term" value="P:terpenoid biosynthetic process"/>
    <property type="evidence" value="ECO:0007669"/>
    <property type="project" value="UniProtKB-UniRule"/>
</dbReference>
<sequence length="309" mass="32959">MSASDSKISICANAKINLCLDIVGKLPNGYHEIKTVMQTLTLCDTVTLEFTHEPAAEKILIEINSDRLDVSDIPTNDSNTCCKAAKLFFERIQRLDKTACERCGDIFVKITVQKQIPQAAGLGGGSSDAAAVLKGLNSFFGSPLDKAALCETALQVGADVPFFIDGGTALCCGIGEKITPLPPISKYHVLLVKPHVGMSTPEAYKRFDELNEHSAYMHDAYSCSAVVDAIQSGKDLCGLLSNDFECVVTGVADEILEIKDALKCLGADDALMTGSGSCVFGLFKDGEKCAAAYSKIKDKYAFAAVCKTT</sequence>
<feature type="domain" description="GHMP kinase C-terminal" evidence="11">
    <location>
        <begin position="241"/>
        <end position="300"/>
    </location>
</feature>
<dbReference type="InterPro" id="IPR006204">
    <property type="entry name" value="GHMP_kinase_N_dom"/>
</dbReference>
<dbReference type="PANTHER" id="PTHR43527">
    <property type="entry name" value="4-DIPHOSPHOCYTIDYL-2-C-METHYL-D-ERYTHRITOL KINASE, CHLOROPLASTIC"/>
    <property type="match status" value="1"/>
</dbReference>
<dbReference type="InterPro" id="IPR014721">
    <property type="entry name" value="Ribsml_uS5_D2-typ_fold_subgr"/>
</dbReference>
<dbReference type="InterPro" id="IPR004424">
    <property type="entry name" value="IspE"/>
</dbReference>
<evidence type="ECO:0000256" key="6">
    <source>
        <dbReference type="ARBA" id="ARBA00022777"/>
    </source>
</evidence>
<dbReference type="PANTHER" id="PTHR43527:SF2">
    <property type="entry name" value="4-DIPHOSPHOCYTIDYL-2-C-METHYL-D-ERYTHRITOL KINASE, CHLOROPLASTIC"/>
    <property type="match status" value="1"/>
</dbReference>
<comment type="catalytic activity">
    <reaction evidence="9">
        <text>4-CDP-2-C-methyl-D-erythritol + ATP = 4-CDP-2-C-methyl-D-erythritol 2-phosphate + ADP + H(+)</text>
        <dbReference type="Rhea" id="RHEA:18437"/>
        <dbReference type="ChEBI" id="CHEBI:15378"/>
        <dbReference type="ChEBI" id="CHEBI:30616"/>
        <dbReference type="ChEBI" id="CHEBI:57823"/>
        <dbReference type="ChEBI" id="CHEBI:57919"/>
        <dbReference type="ChEBI" id="CHEBI:456216"/>
        <dbReference type="EC" id="2.7.1.148"/>
    </reaction>
</comment>
<feature type="domain" description="GHMP kinase N-terminal" evidence="10">
    <location>
        <begin position="92"/>
        <end position="167"/>
    </location>
</feature>
<protein>
    <recommendedName>
        <fullName evidence="3 9">4-diphosphocytidyl-2-C-methyl-D-erythritol kinase</fullName>
        <shortName evidence="9">CMK</shortName>
        <ecNumber evidence="2 9">2.7.1.148</ecNumber>
    </recommendedName>
    <alternativeName>
        <fullName evidence="8 9">4-(cytidine-5'-diphospho)-2-C-methyl-D-erythritol kinase</fullName>
    </alternativeName>
</protein>
<dbReference type="EMBL" id="DVIR01000057">
    <property type="protein sequence ID" value="HIS25013.1"/>
    <property type="molecule type" value="Genomic_DNA"/>
</dbReference>
<comment type="similarity">
    <text evidence="1 9">Belongs to the GHMP kinase family. IspE subfamily.</text>
</comment>
<dbReference type="SUPFAM" id="SSF54211">
    <property type="entry name" value="Ribosomal protein S5 domain 2-like"/>
    <property type="match status" value="1"/>
</dbReference>
<gene>
    <name evidence="9 12" type="primary">ispE</name>
    <name evidence="12" type="ORF">IAD01_06395</name>
</gene>
<evidence type="ECO:0000256" key="5">
    <source>
        <dbReference type="ARBA" id="ARBA00022741"/>
    </source>
</evidence>
<dbReference type="EC" id="2.7.1.148" evidence="2 9"/>
<dbReference type="PIRSF" id="PIRSF010376">
    <property type="entry name" value="IspE"/>
    <property type="match status" value="1"/>
</dbReference>
<dbReference type="SUPFAM" id="SSF55060">
    <property type="entry name" value="GHMP Kinase, C-terminal domain"/>
    <property type="match status" value="1"/>
</dbReference>
<comment type="pathway">
    <text evidence="9">Isoprenoid biosynthesis; isopentenyl diphosphate biosynthesis via DXP pathway; isopentenyl diphosphate from 1-deoxy-D-xylulose 5-phosphate: step 3/6.</text>
</comment>
<reference evidence="12" key="1">
    <citation type="submission" date="2020-10" db="EMBL/GenBank/DDBJ databases">
        <authorList>
            <person name="Gilroy R."/>
        </authorList>
    </citation>
    <scope>NUCLEOTIDE SEQUENCE</scope>
    <source>
        <strain evidence="12">CHK157-1446</strain>
    </source>
</reference>
<evidence type="ECO:0000313" key="13">
    <source>
        <dbReference type="Proteomes" id="UP000823982"/>
    </source>
</evidence>
<keyword evidence="5 9" id="KW-0547">Nucleotide-binding</keyword>
<dbReference type="Proteomes" id="UP000823982">
    <property type="component" value="Unassembled WGS sequence"/>
</dbReference>
<evidence type="ECO:0000256" key="3">
    <source>
        <dbReference type="ARBA" id="ARBA00017473"/>
    </source>
</evidence>
<evidence type="ECO:0000256" key="1">
    <source>
        <dbReference type="ARBA" id="ARBA00009684"/>
    </source>
</evidence>
<evidence type="ECO:0000313" key="12">
    <source>
        <dbReference type="EMBL" id="HIS25013.1"/>
    </source>
</evidence>
<accession>A0A9D1EP21</accession>
<dbReference type="GO" id="GO:0050515">
    <property type="term" value="F:4-(cytidine 5'-diphospho)-2-C-methyl-D-erythritol kinase activity"/>
    <property type="evidence" value="ECO:0007669"/>
    <property type="project" value="UniProtKB-UniRule"/>
</dbReference>
<dbReference type="NCBIfam" id="TIGR00154">
    <property type="entry name" value="ispE"/>
    <property type="match status" value="1"/>
</dbReference>
<evidence type="ECO:0000256" key="7">
    <source>
        <dbReference type="ARBA" id="ARBA00022840"/>
    </source>
</evidence>
<keyword evidence="7 9" id="KW-0067">ATP-binding</keyword>